<name>A0A6J0GWH5_9PASS</name>
<sequence length="363" mass="41859">MEMLKERANPNSQPHNILFQWEADKIQELSQWEDVEYEELSPWGFERYLEALQWGEERVYELFQWEFEKYQEALQWEDEKVQELPQCDNQRIQELSQSEGETVQELSPEVDVKVQELSQWEGKRGKELSQAEDDRDKVLCQWEGSVEQELSEGEVRVDPELSEGEVRARGDPVLSQEGDNIYQELLQENWEHIPSHTCWVNPKYPQLLWNPHPALQGSAQAAASPASWKQVKAAGAESPGPAPHSPCCPPSPSPRCQEGAMGETELPEPQTEQWSFAKEEKLWKYITIRTIWVNPKYPQLLQDPHPAPQESAQAEASPDSREQVPEAGAESQVPRKRPSCSRRVLRALRRLFRIPCMAGRPED</sequence>
<dbReference type="RefSeq" id="XP_017666357.1">
    <property type="nucleotide sequence ID" value="XM_017810868.1"/>
</dbReference>
<proteinExistence type="predicted"/>
<accession>A0A6J0GWH5</accession>
<feature type="region of interest" description="Disordered" evidence="1">
    <location>
        <begin position="150"/>
        <end position="171"/>
    </location>
</feature>
<dbReference type="GeneID" id="108495300"/>
<protein>
    <submittedName>
        <fullName evidence="3">Uncharacterized protein LOC108495300</fullName>
    </submittedName>
</protein>
<feature type="region of interest" description="Disordered" evidence="1">
    <location>
        <begin position="300"/>
        <end position="339"/>
    </location>
</feature>
<feature type="compositionally biased region" description="Pro residues" evidence="1">
    <location>
        <begin position="240"/>
        <end position="253"/>
    </location>
</feature>
<keyword evidence="2" id="KW-1185">Reference proteome</keyword>
<dbReference type="OrthoDB" id="7431570at2759"/>
<feature type="region of interest" description="Disordered" evidence="1">
    <location>
        <begin position="220"/>
        <end position="272"/>
    </location>
</feature>
<feature type="compositionally biased region" description="Basic and acidic residues" evidence="1">
    <location>
        <begin position="153"/>
        <end position="170"/>
    </location>
</feature>
<evidence type="ECO:0000256" key="1">
    <source>
        <dbReference type="SAM" id="MobiDB-lite"/>
    </source>
</evidence>
<dbReference type="AlphaFoldDB" id="A0A6J0GWH5"/>
<organism evidence="2 3">
    <name type="scientific">Lepidothrix coronata</name>
    <name type="common">blue-crowned manakin</name>
    <dbReference type="NCBI Taxonomy" id="321398"/>
    <lineage>
        <taxon>Eukaryota</taxon>
        <taxon>Metazoa</taxon>
        <taxon>Chordata</taxon>
        <taxon>Craniata</taxon>
        <taxon>Vertebrata</taxon>
        <taxon>Euteleostomi</taxon>
        <taxon>Archelosauria</taxon>
        <taxon>Archosauria</taxon>
        <taxon>Dinosauria</taxon>
        <taxon>Saurischia</taxon>
        <taxon>Theropoda</taxon>
        <taxon>Coelurosauria</taxon>
        <taxon>Aves</taxon>
        <taxon>Neognathae</taxon>
        <taxon>Neoaves</taxon>
        <taxon>Telluraves</taxon>
        <taxon>Australaves</taxon>
        <taxon>Passeriformes</taxon>
        <taxon>Pipridae</taxon>
        <taxon>Lepidothrix</taxon>
    </lineage>
</organism>
<evidence type="ECO:0000313" key="2">
    <source>
        <dbReference type="Proteomes" id="UP000504624"/>
    </source>
</evidence>
<gene>
    <name evidence="3" type="primary">LOC108495300</name>
</gene>
<dbReference type="Proteomes" id="UP000504624">
    <property type="component" value="Unplaced"/>
</dbReference>
<reference evidence="3" key="1">
    <citation type="submission" date="2025-08" db="UniProtKB">
        <authorList>
            <consortium name="RefSeq"/>
        </authorList>
    </citation>
    <scope>IDENTIFICATION</scope>
</reference>
<evidence type="ECO:0000313" key="3">
    <source>
        <dbReference type="RefSeq" id="XP_017666357.1"/>
    </source>
</evidence>